<dbReference type="PROSITE" id="PS51186">
    <property type="entry name" value="GNAT"/>
    <property type="match status" value="1"/>
</dbReference>
<protein>
    <recommendedName>
        <fullName evidence="1">N-acetyltransferase domain-containing protein</fullName>
    </recommendedName>
</protein>
<dbReference type="InterPro" id="IPR052777">
    <property type="entry name" value="Acetyltransferase_Enz"/>
</dbReference>
<comment type="caution">
    <text evidence="2">The sequence shown here is derived from an EMBL/GenBank/DDBJ whole genome shotgun (WGS) entry which is preliminary data.</text>
</comment>
<dbReference type="Proteomes" id="UP001251528">
    <property type="component" value="Unassembled WGS sequence"/>
</dbReference>
<dbReference type="EMBL" id="JASWJB010000015">
    <property type="protein sequence ID" value="KAK2612545.1"/>
    <property type="molecule type" value="Genomic_DNA"/>
</dbReference>
<evidence type="ECO:0000313" key="2">
    <source>
        <dbReference type="EMBL" id="KAK2612545.1"/>
    </source>
</evidence>
<dbReference type="PANTHER" id="PTHR43305">
    <property type="entry name" value="FAMILY N-ACETYLTRANSFERASE, PUTATIVE (AFU_ORTHOLOGUE AFUA_2G01380)-RELATED"/>
    <property type="match status" value="1"/>
</dbReference>
<dbReference type="PANTHER" id="PTHR43305:SF1">
    <property type="entry name" value="FAMILY N-ACETYLTRANSFERASE, PUTATIVE (AFU_ORTHOLOGUE AFUA_2G01380)-RELATED"/>
    <property type="match status" value="1"/>
</dbReference>
<proteinExistence type="predicted"/>
<accession>A0AAJ0CZU6</accession>
<keyword evidence="3" id="KW-1185">Reference proteome</keyword>
<dbReference type="Pfam" id="PF00583">
    <property type="entry name" value="Acetyltransf_1"/>
    <property type="match status" value="1"/>
</dbReference>
<organism evidence="2 3">
    <name type="scientific">Conoideocrella luteorostrata</name>
    <dbReference type="NCBI Taxonomy" id="1105319"/>
    <lineage>
        <taxon>Eukaryota</taxon>
        <taxon>Fungi</taxon>
        <taxon>Dikarya</taxon>
        <taxon>Ascomycota</taxon>
        <taxon>Pezizomycotina</taxon>
        <taxon>Sordariomycetes</taxon>
        <taxon>Hypocreomycetidae</taxon>
        <taxon>Hypocreales</taxon>
        <taxon>Clavicipitaceae</taxon>
        <taxon>Conoideocrella</taxon>
    </lineage>
</organism>
<dbReference type="GO" id="GO:0016747">
    <property type="term" value="F:acyltransferase activity, transferring groups other than amino-acyl groups"/>
    <property type="evidence" value="ECO:0007669"/>
    <property type="project" value="InterPro"/>
</dbReference>
<name>A0AAJ0CZU6_9HYPO</name>
<sequence>MTASRVDAVSTSAVHIRAAVPQDMPSVRACIQEYTTWLDEDISFQNYTEEFDNLPGKYAPPTGGIFVAVDASSDDVLGCIALRALDLQAGYLPDSAGRRYCELKRLYVYPKARGRQAARLLIHAAVQSAAEMGYDEVLLDTLPKMRAAVGLYESEGFRETRPYYYNPLEGVLFFLKRLGKS</sequence>
<feature type="domain" description="N-acetyltransferase" evidence="1">
    <location>
        <begin position="14"/>
        <end position="179"/>
    </location>
</feature>
<dbReference type="SUPFAM" id="SSF55729">
    <property type="entry name" value="Acyl-CoA N-acyltransferases (Nat)"/>
    <property type="match status" value="1"/>
</dbReference>
<dbReference type="AlphaFoldDB" id="A0AAJ0CZU6"/>
<dbReference type="InterPro" id="IPR016181">
    <property type="entry name" value="Acyl_CoA_acyltransferase"/>
</dbReference>
<evidence type="ECO:0000259" key="1">
    <source>
        <dbReference type="PROSITE" id="PS51186"/>
    </source>
</evidence>
<reference evidence="2" key="1">
    <citation type="submission" date="2023-06" db="EMBL/GenBank/DDBJ databases">
        <title>Conoideocrella luteorostrata (Hypocreales: Clavicipitaceae), a potential biocontrol fungus for elongate hemlock scale in United States Christmas tree production areas.</title>
        <authorList>
            <person name="Barrett H."/>
            <person name="Lovett B."/>
            <person name="Macias A.M."/>
            <person name="Stajich J.E."/>
            <person name="Kasson M.T."/>
        </authorList>
    </citation>
    <scope>NUCLEOTIDE SEQUENCE</scope>
    <source>
        <strain evidence="2">ARSEF 14590</strain>
    </source>
</reference>
<dbReference type="InterPro" id="IPR000182">
    <property type="entry name" value="GNAT_dom"/>
</dbReference>
<dbReference type="Gene3D" id="3.40.630.30">
    <property type="match status" value="1"/>
</dbReference>
<dbReference type="CDD" id="cd04301">
    <property type="entry name" value="NAT_SF"/>
    <property type="match status" value="1"/>
</dbReference>
<gene>
    <name evidence="2" type="ORF">QQS21_001483</name>
</gene>
<evidence type="ECO:0000313" key="3">
    <source>
        <dbReference type="Proteomes" id="UP001251528"/>
    </source>
</evidence>